<keyword evidence="4" id="KW-1133">Transmembrane helix</keyword>
<keyword evidence="2" id="KW-0677">Repeat</keyword>
<feature type="region of interest" description="Disordered" evidence="3">
    <location>
        <begin position="398"/>
        <end position="430"/>
    </location>
</feature>
<evidence type="ECO:0000313" key="7">
    <source>
        <dbReference type="Proteomes" id="UP001473302"/>
    </source>
</evidence>
<feature type="chain" id="PRO_5046181344" description="Galactose oxidase" evidence="5">
    <location>
        <begin position="21"/>
        <end position="659"/>
    </location>
</feature>
<feature type="compositionally biased region" description="Polar residues" evidence="3">
    <location>
        <begin position="607"/>
        <end position="623"/>
    </location>
</feature>
<dbReference type="SUPFAM" id="SSF117281">
    <property type="entry name" value="Kelch motif"/>
    <property type="match status" value="1"/>
</dbReference>
<dbReference type="PANTHER" id="PTHR46376">
    <property type="entry name" value="LEUCINE-ZIPPER-LIKE TRANSCRIPTIONAL REGULATOR 1"/>
    <property type="match status" value="1"/>
</dbReference>
<accession>A0ABP9Z694</accession>
<feature type="compositionally biased region" description="Polar residues" evidence="3">
    <location>
        <begin position="640"/>
        <end position="659"/>
    </location>
</feature>
<evidence type="ECO:0000256" key="2">
    <source>
        <dbReference type="ARBA" id="ARBA00022737"/>
    </source>
</evidence>
<feature type="signal peptide" evidence="5">
    <location>
        <begin position="1"/>
        <end position="20"/>
    </location>
</feature>
<keyword evidence="4" id="KW-0812">Transmembrane</keyword>
<keyword evidence="1" id="KW-0880">Kelch repeat</keyword>
<proteinExistence type="predicted"/>
<evidence type="ECO:0000256" key="4">
    <source>
        <dbReference type="SAM" id="Phobius"/>
    </source>
</evidence>
<feature type="compositionally biased region" description="Polar residues" evidence="3">
    <location>
        <begin position="406"/>
        <end position="430"/>
    </location>
</feature>
<evidence type="ECO:0000313" key="6">
    <source>
        <dbReference type="EMBL" id="GAA5814587.1"/>
    </source>
</evidence>
<dbReference type="EMBL" id="BAABUK010000022">
    <property type="protein sequence ID" value="GAA5814587.1"/>
    <property type="molecule type" value="Genomic_DNA"/>
</dbReference>
<feature type="region of interest" description="Disordered" evidence="3">
    <location>
        <begin position="520"/>
        <end position="563"/>
    </location>
</feature>
<dbReference type="Gene3D" id="2.120.10.80">
    <property type="entry name" value="Kelch-type beta propeller"/>
    <property type="match status" value="1"/>
</dbReference>
<protein>
    <recommendedName>
        <fullName evidence="8">Galactose oxidase</fullName>
    </recommendedName>
</protein>
<evidence type="ECO:0000256" key="3">
    <source>
        <dbReference type="SAM" id="MobiDB-lite"/>
    </source>
</evidence>
<name>A0ABP9Z694_9FUNG</name>
<keyword evidence="5" id="KW-0732">Signal</keyword>
<sequence length="659" mass="73419">MKYYLKLIILFHILHLTVYASNEPHQHGRKHSTAHYFPNGTVYILGGIEYKNATTETKLALPITFDFNKQELSLSTTSSSKNSLIIPPTVGHTSHLHVPSNSIISVFGMQQDNKESPPLIPSFHHQTTTAVVPSGRFRHTSVILNNTLYVIGGANKDSKLIESQDTIWNYSFSTDAWKSIGTTTAGMAGHISLVYKQYIISCFGYQSEHLLNGCIWFDTNTFDSVLISQTTAQHWPSARIYPNLISLANKHILFGGQVSDNDILDDMWQLEIKKPFEMNWQIIKTKINYKRSGHASALLEKENMVLYYGGQVGPQSLATDPIYLDLSKMEWIQTTPNASTRLVRNDVDLSDTAENHHRRHGLGGGAIAGIIVSIVGVVALSIGFFIWKKRVHRQKNVHQRSRAARFSQSPTPMHSVQDHNSTSSLQAVPSNGNFPSLPELALSRHSSKSRISAISLGEEFQFSADGYHRHSHQSTDSGILGRVPKIECIQEEESATSHPEYKRRESTGFKRLTLNLFSSSQDESKKKDRSSSLFQLRSSKLLLPNTPNTPDGKFPSKGSPLHSRVSLGAKSVSSIQWVGFNDNMDYKGNNWRDSSASSIHLAVTNAQRASSHYTTDSAQSTPRSPMFPSHLRDSAAHYQLNETESNSWKANVSKNSGTS</sequence>
<feature type="transmembrane region" description="Helical" evidence="4">
    <location>
        <begin position="362"/>
        <end position="387"/>
    </location>
</feature>
<feature type="region of interest" description="Disordered" evidence="3">
    <location>
        <begin position="607"/>
        <end position="659"/>
    </location>
</feature>
<reference evidence="6 7" key="1">
    <citation type="submission" date="2024-04" db="EMBL/GenBank/DDBJ databases">
        <title>genome sequences of Mucor flavus KT1a and Helicostylum pulchrum KT1b strains isolated from the surface of a dry-aged beef.</title>
        <authorList>
            <person name="Toyotome T."/>
            <person name="Hosono M."/>
            <person name="Torimaru M."/>
            <person name="Fukuda K."/>
            <person name="Mikami N."/>
        </authorList>
    </citation>
    <scope>NUCLEOTIDE SEQUENCE [LARGE SCALE GENOMIC DNA]</scope>
    <source>
        <strain evidence="6 7">KT1a</strain>
    </source>
</reference>
<organism evidence="6 7">
    <name type="scientific">Mucor flavus</name>
    <dbReference type="NCBI Taxonomy" id="439312"/>
    <lineage>
        <taxon>Eukaryota</taxon>
        <taxon>Fungi</taxon>
        <taxon>Fungi incertae sedis</taxon>
        <taxon>Mucoromycota</taxon>
        <taxon>Mucoromycotina</taxon>
        <taxon>Mucoromycetes</taxon>
        <taxon>Mucorales</taxon>
        <taxon>Mucorineae</taxon>
        <taxon>Mucoraceae</taxon>
        <taxon>Mucor</taxon>
    </lineage>
</organism>
<gene>
    <name evidence="6" type="ORF">MFLAVUS_008086</name>
</gene>
<dbReference type="Pfam" id="PF24681">
    <property type="entry name" value="Kelch_KLHDC2_KLHL20_DRC7"/>
    <property type="match status" value="1"/>
</dbReference>
<dbReference type="Proteomes" id="UP001473302">
    <property type="component" value="Unassembled WGS sequence"/>
</dbReference>
<dbReference type="PANTHER" id="PTHR46376:SF1">
    <property type="entry name" value="LEUCINE-ZIPPER-LIKE TRANSCRIPTIONAL REGULATOR 1"/>
    <property type="match status" value="1"/>
</dbReference>
<evidence type="ECO:0000256" key="5">
    <source>
        <dbReference type="SAM" id="SignalP"/>
    </source>
</evidence>
<comment type="caution">
    <text evidence="6">The sequence shown here is derived from an EMBL/GenBank/DDBJ whole genome shotgun (WGS) entry which is preliminary data.</text>
</comment>
<dbReference type="InterPro" id="IPR015915">
    <property type="entry name" value="Kelch-typ_b-propeller"/>
</dbReference>
<dbReference type="InterPro" id="IPR051568">
    <property type="entry name" value="LZTR1/Attractin"/>
</dbReference>
<keyword evidence="7" id="KW-1185">Reference proteome</keyword>
<keyword evidence="4" id="KW-0472">Membrane</keyword>
<evidence type="ECO:0000256" key="1">
    <source>
        <dbReference type="ARBA" id="ARBA00022441"/>
    </source>
</evidence>
<evidence type="ECO:0008006" key="8">
    <source>
        <dbReference type="Google" id="ProtNLM"/>
    </source>
</evidence>